<organism evidence="1 2">
    <name type="scientific">Chryseobacterium potabilaquae</name>
    <dbReference type="NCBI Taxonomy" id="2675057"/>
    <lineage>
        <taxon>Bacteria</taxon>
        <taxon>Pseudomonadati</taxon>
        <taxon>Bacteroidota</taxon>
        <taxon>Flavobacteriia</taxon>
        <taxon>Flavobacteriales</taxon>
        <taxon>Weeksellaceae</taxon>
        <taxon>Chryseobacterium group</taxon>
        <taxon>Chryseobacterium</taxon>
    </lineage>
</organism>
<evidence type="ECO:0000313" key="2">
    <source>
        <dbReference type="Proteomes" id="UP000445144"/>
    </source>
</evidence>
<proteinExistence type="predicted"/>
<evidence type="ECO:0000313" key="1">
    <source>
        <dbReference type="EMBL" id="CAA7195192.1"/>
    </source>
</evidence>
<name>A0A6N4X539_9FLAO</name>
<accession>A0A6N4X539</accession>
<dbReference type="EMBL" id="CACVBR010000009">
    <property type="protein sequence ID" value="CAA7195192.1"/>
    <property type="molecule type" value="Genomic_DNA"/>
</dbReference>
<gene>
    <name evidence="1" type="ORF">CHRY9293_01423</name>
</gene>
<reference evidence="1 2" key="1">
    <citation type="submission" date="2020-01" db="EMBL/GenBank/DDBJ databases">
        <authorList>
            <person name="Rodrigo-Torres L."/>
            <person name="Arahal R. D."/>
            <person name="Lucena T."/>
        </authorList>
    </citation>
    <scope>NUCLEOTIDE SEQUENCE [LARGE SCALE GENOMIC DNA]</scope>
    <source>
        <strain evidence="1 2">CECT 9293</strain>
    </source>
</reference>
<dbReference type="Proteomes" id="UP000445144">
    <property type="component" value="Unassembled WGS sequence"/>
</dbReference>
<keyword evidence="2" id="KW-1185">Reference proteome</keyword>
<dbReference type="RefSeq" id="WP_162032350.1">
    <property type="nucleotide sequence ID" value="NZ_CACVBR010000009.1"/>
</dbReference>
<sequence>MELNDTGKFSKWCLWVKKLTKHFSKHTKDWSSWGSISNVAYYKRAVKLADSNIGGKVVGFVSKQGWTFKYNKATGEFLTIHPKGYIETFFRPKGGMNYYLKQLQLYGQ</sequence>
<protein>
    <submittedName>
        <fullName evidence="1">Uncharacterized protein</fullName>
    </submittedName>
</protein>
<dbReference type="AlphaFoldDB" id="A0A6N4X539"/>